<organism evidence="3 4">
    <name type="scientific">Agrilutibacter solisilvae</name>
    <dbReference type="NCBI Taxonomy" id="2763317"/>
    <lineage>
        <taxon>Bacteria</taxon>
        <taxon>Pseudomonadati</taxon>
        <taxon>Pseudomonadota</taxon>
        <taxon>Gammaproteobacteria</taxon>
        <taxon>Lysobacterales</taxon>
        <taxon>Lysobacteraceae</taxon>
        <taxon>Agrilutibacter</taxon>
    </lineage>
</organism>
<dbReference type="RefSeq" id="WP_200612116.1">
    <property type="nucleotide sequence ID" value="NZ_CP071518.1"/>
</dbReference>
<reference evidence="3 4" key="1">
    <citation type="submission" date="2021-03" db="EMBL/GenBank/DDBJ databases">
        <title>Lysobacter sp. nov. isolated from soil of gangwondo yeongwol, south Korea.</title>
        <authorList>
            <person name="Kim K.R."/>
            <person name="Kim K.H."/>
            <person name="Jeon C.O."/>
        </authorList>
    </citation>
    <scope>NUCLEOTIDE SEQUENCE [LARGE SCALE GENOMIC DNA]</scope>
    <source>
        <strain evidence="3 4">R19</strain>
    </source>
</reference>
<keyword evidence="2" id="KW-0802">TPR repeat</keyword>
<dbReference type="InterPro" id="IPR027417">
    <property type="entry name" value="P-loop_NTPase"/>
</dbReference>
<accession>A0A974XWY4</accession>
<evidence type="ECO:0000256" key="1">
    <source>
        <dbReference type="ARBA" id="ARBA00022679"/>
    </source>
</evidence>
<dbReference type="AlphaFoldDB" id="A0A974XWY4"/>
<dbReference type="SUPFAM" id="SSF52540">
    <property type="entry name" value="P-loop containing nucleoside triphosphate hydrolases"/>
    <property type="match status" value="1"/>
</dbReference>
<evidence type="ECO:0000313" key="4">
    <source>
        <dbReference type="Proteomes" id="UP000639274"/>
    </source>
</evidence>
<dbReference type="EMBL" id="CP071518">
    <property type="protein sequence ID" value="QSX77342.1"/>
    <property type="molecule type" value="Genomic_DNA"/>
</dbReference>
<name>A0A974XWY4_9GAMM</name>
<dbReference type="InterPro" id="IPR026634">
    <property type="entry name" value="TPST-like"/>
</dbReference>
<dbReference type="SUPFAM" id="SSF48452">
    <property type="entry name" value="TPR-like"/>
    <property type="match status" value="1"/>
</dbReference>
<dbReference type="PROSITE" id="PS50005">
    <property type="entry name" value="TPR"/>
    <property type="match status" value="1"/>
</dbReference>
<dbReference type="PANTHER" id="PTHR12788">
    <property type="entry name" value="PROTEIN-TYROSINE SULFOTRANSFERASE 2"/>
    <property type="match status" value="1"/>
</dbReference>
<dbReference type="InterPro" id="IPR011990">
    <property type="entry name" value="TPR-like_helical_dom_sf"/>
</dbReference>
<keyword evidence="4" id="KW-1185">Reference proteome</keyword>
<dbReference type="InterPro" id="IPR019734">
    <property type="entry name" value="TPR_rpt"/>
</dbReference>
<protein>
    <submittedName>
        <fullName evidence="3">Sulfotransferase</fullName>
    </submittedName>
</protein>
<evidence type="ECO:0000256" key="2">
    <source>
        <dbReference type="PROSITE-ProRule" id="PRU00339"/>
    </source>
</evidence>
<dbReference type="KEGG" id="lsf:I8J32_011210"/>
<dbReference type="Gene3D" id="1.25.40.10">
    <property type="entry name" value="Tetratricopeptide repeat domain"/>
    <property type="match status" value="2"/>
</dbReference>
<gene>
    <name evidence="3" type="ORF">I8J32_011210</name>
</gene>
<dbReference type="GO" id="GO:0008476">
    <property type="term" value="F:protein-tyrosine sulfotransferase activity"/>
    <property type="evidence" value="ECO:0007669"/>
    <property type="project" value="InterPro"/>
</dbReference>
<dbReference type="Proteomes" id="UP000639274">
    <property type="component" value="Chromosome"/>
</dbReference>
<dbReference type="Pfam" id="PF13469">
    <property type="entry name" value="Sulfotransfer_3"/>
    <property type="match status" value="1"/>
</dbReference>
<keyword evidence="1" id="KW-0808">Transferase</keyword>
<dbReference type="SMART" id="SM00028">
    <property type="entry name" value="TPR"/>
    <property type="match status" value="4"/>
</dbReference>
<proteinExistence type="predicted"/>
<dbReference type="PANTHER" id="PTHR12788:SF10">
    <property type="entry name" value="PROTEIN-TYROSINE SULFOTRANSFERASE"/>
    <property type="match status" value="1"/>
</dbReference>
<feature type="repeat" description="TPR" evidence="2">
    <location>
        <begin position="110"/>
        <end position="143"/>
    </location>
</feature>
<dbReference type="Gene3D" id="3.40.50.300">
    <property type="entry name" value="P-loop containing nucleotide triphosphate hydrolases"/>
    <property type="match status" value="1"/>
</dbReference>
<sequence length="532" mass="59559">MSGPTPDQASRYSAAVAALNAGDWARAQQLAMYLLREVPGHAGVAFVAGVAAMQLRQMPLAASCLQRSVELNPNRADYLAQYARALAQSSRTREAGEVARRAMALSPTDAMTMDTLGVVLTQANEYEAAAQMFRRVAELEPERASYRFNHATALVFAGELDRAEAELEACLRLEPRYWKAYLTLSQLRRWTPQDNHVQRLEAMLATPEADEPEARMFLDMALSKELEDLGDHARSFDALVRGKAAGGGLRRYSFAQDAALFDAIETTYPGAAPADAGLATDAPIFIFGMPRSGTTLVERILSSHPQVRSAGELQDFSVAFKRTSGSRTPELLDVDTITQARRADWRQMGQAYVDSTRGRSGGRAHFIDKLPHNFLYAGYIANALPQARLICIRRDPVDTCLSNLRQLFAQNSPYYDYSFDLLDIGRYYVRFHRLMEFWQRQLPGRILQIEYEQLVDQQEAWSRRVVEFCGLPWDEACLRFEENAAPVATASAAQVRVPMYRTAVRRWKRYEAQLQPLLALLADAGIAVDRAD</sequence>
<evidence type="ECO:0000313" key="3">
    <source>
        <dbReference type="EMBL" id="QSX77342.1"/>
    </source>
</evidence>